<dbReference type="Proteomes" id="UP001610444">
    <property type="component" value="Unassembled WGS sequence"/>
</dbReference>
<dbReference type="RefSeq" id="XP_070901602.1">
    <property type="nucleotide sequence ID" value="XM_071039483.1"/>
</dbReference>
<evidence type="ECO:0000313" key="1">
    <source>
        <dbReference type="EMBL" id="KAL2854738.1"/>
    </source>
</evidence>
<name>A0ABR4KR31_9EURO</name>
<organism evidence="1 2">
    <name type="scientific">Aspergillus pseudodeflectus</name>
    <dbReference type="NCBI Taxonomy" id="176178"/>
    <lineage>
        <taxon>Eukaryota</taxon>
        <taxon>Fungi</taxon>
        <taxon>Dikarya</taxon>
        <taxon>Ascomycota</taxon>
        <taxon>Pezizomycotina</taxon>
        <taxon>Eurotiomycetes</taxon>
        <taxon>Eurotiomycetidae</taxon>
        <taxon>Eurotiales</taxon>
        <taxon>Aspergillaceae</taxon>
        <taxon>Aspergillus</taxon>
        <taxon>Aspergillus subgen. Nidulantes</taxon>
    </lineage>
</organism>
<keyword evidence="2" id="KW-1185">Reference proteome</keyword>
<reference evidence="1 2" key="1">
    <citation type="submission" date="2024-07" db="EMBL/GenBank/DDBJ databases">
        <title>Section-level genome sequencing and comparative genomics of Aspergillus sections Usti and Cavernicolus.</title>
        <authorList>
            <consortium name="Lawrence Berkeley National Laboratory"/>
            <person name="Nybo J.L."/>
            <person name="Vesth T.C."/>
            <person name="Theobald S."/>
            <person name="Frisvad J.C."/>
            <person name="Larsen T.O."/>
            <person name="Kjaerboelling I."/>
            <person name="Rothschild-Mancinelli K."/>
            <person name="Lyhne E.K."/>
            <person name="Kogle M.E."/>
            <person name="Barry K."/>
            <person name="Clum A."/>
            <person name="Na H."/>
            <person name="Ledsgaard L."/>
            <person name="Lin J."/>
            <person name="Lipzen A."/>
            <person name="Kuo A."/>
            <person name="Riley R."/>
            <person name="Mondo S."/>
            <person name="LaButti K."/>
            <person name="Haridas S."/>
            <person name="Pangalinan J."/>
            <person name="Salamov A.A."/>
            <person name="Simmons B.A."/>
            <person name="Magnuson J.K."/>
            <person name="Chen J."/>
            <person name="Drula E."/>
            <person name="Henrissat B."/>
            <person name="Wiebenga A."/>
            <person name="Lubbers R.J."/>
            <person name="Gomes A.C."/>
            <person name="Macurrencykelacurrency M.R."/>
            <person name="Stajich J."/>
            <person name="Grigoriev I.V."/>
            <person name="Mortensen U.H."/>
            <person name="De vries R.P."/>
            <person name="Baker S.E."/>
            <person name="Andersen M.R."/>
        </authorList>
    </citation>
    <scope>NUCLEOTIDE SEQUENCE [LARGE SCALE GENOMIC DNA]</scope>
    <source>
        <strain evidence="1 2">CBS 756.74</strain>
    </source>
</reference>
<dbReference type="EMBL" id="JBFXLR010000011">
    <property type="protein sequence ID" value="KAL2854738.1"/>
    <property type="molecule type" value="Genomic_DNA"/>
</dbReference>
<sequence length="76" mass="8653">MPLLGRIACVWAAQWRCESSISTRRDFLLVALWLRPFRLHQISHWRPGVGGQELRYANAHLWPRIVSSGGGKACLV</sequence>
<evidence type="ECO:0008006" key="3">
    <source>
        <dbReference type="Google" id="ProtNLM"/>
    </source>
</evidence>
<gene>
    <name evidence="1" type="ORF">BJX68DRAFT_232469</name>
</gene>
<dbReference type="GeneID" id="98154647"/>
<protein>
    <recommendedName>
        <fullName evidence="3">Secreted protein</fullName>
    </recommendedName>
</protein>
<proteinExistence type="predicted"/>
<evidence type="ECO:0000313" key="2">
    <source>
        <dbReference type="Proteomes" id="UP001610444"/>
    </source>
</evidence>
<comment type="caution">
    <text evidence="1">The sequence shown here is derived from an EMBL/GenBank/DDBJ whole genome shotgun (WGS) entry which is preliminary data.</text>
</comment>
<accession>A0ABR4KR31</accession>